<sequence length="335" mass="36709">MITVSYHANLKEIPAEIAAIFAHGQGPFDALAWFDLCVEYNGLQPLLAVAQNGEHGAVWPLAEGPDGLRPLANWYAFTVGPIITPQADGLAMLTAIAADLKQAGHARITLWPMPDESGLASLVTASLRRAGWIVGREVCDTNHHLMVAGRNFAQYLAARPGPLRSTLKRKAKKVDVILHATWSEAAWQDYKAVYAASWKPEEGSPALLRAFAQQQGEAGQLRLGLAYATLDGSYQPVAAQLWTVEAGTAYIHKLAYHEAAKPLSPGTTLSAALFARVIDEDKVDVIDFGTGDDPYKRDWMEAQRPRYRICAYRPDALTQWPAIAKCLAKRLLRRS</sequence>
<dbReference type="Pfam" id="PF13480">
    <property type="entry name" value="Acetyltransf_6"/>
    <property type="match status" value="1"/>
</dbReference>
<dbReference type="GO" id="GO:0016740">
    <property type="term" value="F:transferase activity"/>
    <property type="evidence" value="ECO:0007669"/>
    <property type="project" value="UniProtKB-KW"/>
</dbReference>
<dbReference type="AlphaFoldDB" id="A0A3S2VBK5"/>
<dbReference type="InterPro" id="IPR016181">
    <property type="entry name" value="Acyl_CoA_acyltransferase"/>
</dbReference>
<protein>
    <submittedName>
        <fullName evidence="2">GNAT family N-acetyltransferase</fullName>
    </submittedName>
</protein>
<evidence type="ECO:0000313" key="2">
    <source>
        <dbReference type="EMBL" id="RVU03628.1"/>
    </source>
</evidence>
<accession>A0A3S2VBK5</accession>
<dbReference type="InterPro" id="IPR038740">
    <property type="entry name" value="BioF2-like_GNAT_dom"/>
</dbReference>
<dbReference type="EMBL" id="SACO01000013">
    <property type="protein sequence ID" value="RVU03628.1"/>
    <property type="molecule type" value="Genomic_DNA"/>
</dbReference>
<dbReference type="Proteomes" id="UP000282837">
    <property type="component" value="Unassembled WGS sequence"/>
</dbReference>
<name>A0A3S2VBK5_9SPHN</name>
<proteinExistence type="predicted"/>
<evidence type="ECO:0000313" key="3">
    <source>
        <dbReference type="Proteomes" id="UP000282837"/>
    </source>
</evidence>
<keyword evidence="2" id="KW-0808">Transferase</keyword>
<dbReference type="SUPFAM" id="SSF55729">
    <property type="entry name" value="Acyl-CoA N-acyltransferases (Nat)"/>
    <property type="match status" value="1"/>
</dbReference>
<organism evidence="2 3">
    <name type="scientific">Novosphingobium umbonatum</name>
    <dbReference type="NCBI Taxonomy" id="1908524"/>
    <lineage>
        <taxon>Bacteria</taxon>
        <taxon>Pseudomonadati</taxon>
        <taxon>Pseudomonadota</taxon>
        <taxon>Alphaproteobacteria</taxon>
        <taxon>Sphingomonadales</taxon>
        <taxon>Sphingomonadaceae</taxon>
        <taxon>Novosphingobium</taxon>
    </lineage>
</organism>
<gene>
    <name evidence="2" type="ORF">EOE18_15010</name>
</gene>
<keyword evidence="3" id="KW-1185">Reference proteome</keyword>
<evidence type="ECO:0000259" key="1">
    <source>
        <dbReference type="Pfam" id="PF13480"/>
    </source>
</evidence>
<dbReference type="RefSeq" id="WP_127710989.1">
    <property type="nucleotide sequence ID" value="NZ_SACO01000013.1"/>
</dbReference>
<dbReference type="OrthoDB" id="8334427at2"/>
<comment type="caution">
    <text evidence="2">The sequence shown here is derived from an EMBL/GenBank/DDBJ whole genome shotgun (WGS) entry which is preliminary data.</text>
</comment>
<feature type="domain" description="BioF2-like acetyltransferase" evidence="1">
    <location>
        <begin position="183"/>
        <end position="297"/>
    </location>
</feature>
<reference evidence="2 3" key="1">
    <citation type="submission" date="2019-01" db="EMBL/GenBank/DDBJ databases">
        <authorList>
            <person name="Chen W.-M."/>
        </authorList>
    </citation>
    <scope>NUCLEOTIDE SEQUENCE [LARGE SCALE GENOMIC DNA]</scope>
    <source>
        <strain evidence="2 3">FSY-9</strain>
    </source>
</reference>